<keyword evidence="4 10" id="KW-1133">Transmembrane helix</keyword>
<evidence type="ECO:0000256" key="8">
    <source>
        <dbReference type="ARBA" id="ARBA00060429"/>
    </source>
</evidence>
<feature type="transmembrane region" description="Helical" evidence="10">
    <location>
        <begin position="744"/>
        <end position="763"/>
    </location>
</feature>
<evidence type="ECO:0000313" key="12">
    <source>
        <dbReference type="Proteomes" id="UP000504632"/>
    </source>
</evidence>
<feature type="transmembrane region" description="Helical" evidence="10">
    <location>
        <begin position="264"/>
        <end position="282"/>
    </location>
</feature>
<evidence type="ECO:0000256" key="1">
    <source>
        <dbReference type="ARBA" id="ARBA00005585"/>
    </source>
</evidence>
<evidence type="ECO:0000256" key="7">
    <source>
        <dbReference type="ARBA" id="ARBA00057027"/>
    </source>
</evidence>
<evidence type="ECO:0000256" key="6">
    <source>
        <dbReference type="ARBA" id="ARBA00023180"/>
    </source>
</evidence>
<dbReference type="PANTHER" id="PTHR10796">
    <property type="entry name" value="PATCHED-RELATED"/>
    <property type="match status" value="1"/>
</dbReference>
<dbReference type="Pfam" id="PF02460">
    <property type="entry name" value="Patched"/>
    <property type="match status" value="1"/>
</dbReference>
<comment type="similarity">
    <text evidence="1">Belongs to the patched family.</text>
</comment>
<evidence type="ECO:0000256" key="5">
    <source>
        <dbReference type="ARBA" id="ARBA00023136"/>
    </source>
</evidence>
<feature type="transmembrane region" description="Helical" evidence="10">
    <location>
        <begin position="397"/>
        <end position="422"/>
    </location>
</feature>
<feature type="transmembrane region" description="Helical" evidence="10">
    <location>
        <begin position="325"/>
        <end position="348"/>
    </location>
</feature>
<keyword evidence="12" id="KW-1185">Reference proteome</keyword>
<dbReference type="AlphaFoldDB" id="A0A6J2VFM4"/>
<evidence type="ECO:0000256" key="2">
    <source>
        <dbReference type="ARBA" id="ARBA00022475"/>
    </source>
</evidence>
<feature type="transmembrane region" description="Helical" evidence="10">
    <location>
        <begin position="685"/>
        <end position="705"/>
    </location>
</feature>
<evidence type="ECO:0000256" key="4">
    <source>
        <dbReference type="ARBA" id="ARBA00022989"/>
    </source>
</evidence>
<feature type="transmembrane region" description="Helical" evidence="10">
    <location>
        <begin position="711"/>
        <end position="732"/>
    </location>
</feature>
<dbReference type="InParanoid" id="A0A6J2VFM4"/>
<feature type="transmembrane region" description="Helical" evidence="10">
    <location>
        <begin position="294"/>
        <end position="318"/>
    </location>
</feature>
<gene>
    <name evidence="13" type="primary">ptchd3b</name>
</gene>
<keyword evidence="2" id="KW-1003">Cell membrane</keyword>
<name>A0A6J2VFM4_CHACN</name>
<comment type="subcellular location">
    <subcellularLocation>
        <location evidence="8">Cell projection</location>
        <location evidence="8">Cilium</location>
        <location evidence="8">Flagellum membrane</location>
        <topology evidence="8">Multi-pass membrane protein</topology>
    </subcellularLocation>
</comment>
<feature type="transmembrane region" description="Helical" evidence="10">
    <location>
        <begin position="29"/>
        <end position="49"/>
    </location>
</feature>
<feature type="transmembrane region" description="Helical" evidence="10">
    <location>
        <begin position="368"/>
        <end position="385"/>
    </location>
</feature>
<dbReference type="OrthoDB" id="6510177at2759"/>
<dbReference type="Gene3D" id="1.20.1640.10">
    <property type="entry name" value="Multidrug efflux transporter AcrB transmembrane domain"/>
    <property type="match status" value="2"/>
</dbReference>
<feature type="transmembrane region" description="Helical" evidence="10">
    <location>
        <begin position="488"/>
        <end position="508"/>
    </location>
</feature>
<evidence type="ECO:0000256" key="9">
    <source>
        <dbReference type="ARBA" id="ARBA00074262"/>
    </source>
</evidence>
<dbReference type="GeneID" id="115812266"/>
<dbReference type="PANTHER" id="PTHR10796:SF60">
    <property type="entry name" value="PATCHED DOMAIN-CONTAINING PROTEIN 3"/>
    <property type="match status" value="1"/>
</dbReference>
<feature type="transmembrane region" description="Helical" evidence="10">
    <location>
        <begin position="783"/>
        <end position="801"/>
    </location>
</feature>
<dbReference type="InterPro" id="IPR000731">
    <property type="entry name" value="SSD"/>
</dbReference>
<dbReference type="GO" id="GO:0016020">
    <property type="term" value="C:membrane"/>
    <property type="evidence" value="ECO:0007669"/>
    <property type="project" value="InterPro"/>
</dbReference>
<keyword evidence="5 10" id="KW-0472">Membrane</keyword>
<sequence length="841" mass="95226">MVTCTTDCIEKPIRICFERLGKFIGLHPWWFFIIPVVLSVVLGGGFCFLNENNDIEEQFTPMDGAAKQERQFFLDTFRQNSSMFTGMRVITNGVYASLIFRDTKNILTVPAFEEILRIDNKIRNITVQKGAEQFNFSDICARVGQRCWSNVILDIFNYNASKVNVTNITFPIHALNSGENVSLELSLGGEEVNNNSFVQSAKALRLMYFLREDHEDKNKTDEWLTKFIQLLRSESESAERTAHIKVSYYTSLSMQQEFEKSSESVIKLFSITYFLAISFSILSCLRFDNVRNKVWVATVGVFSAGLAVVSSMGLMLIFRVPFVITVALSPFLVLGIGIDDMFIMISSWQQTNVHDEVSNRMADTYRDAAISITVTTLTDILALFLSYSNPFGSVQSFCLYAGTAILFCYLYNITFFGAFLALNGIREKENRHWFTCMKIPEECPLVSTKAYLVCCVGGAYDHDTGTEEEQPIRRFIRKYYGPFLATSWVKVVVVVLYIGYLSLSIYGCHIVNQGIDLRHLAKDKSYVVSYYDDHETYFRRYGPTVMLAVNGTFRYWNVTEREELENCITNFKNLISVKSVSTSWLHSFEDYADRSDINISSETPFEKHLQSFLDRYEIFRQDVKITHQHKVHASRLFLQTVNFNNSAAKTILESLRKTAKDCSQPLVVYHPSFIFYDQYAVIEDITIQTVCVATVAMLFISFLLIPSPFCALWVTFAIGSVIVGVIGFMALINISLDSISMINLIISIGFSVDFSAHISYSFVSSTKAGANERMVDALSHLGYPILQGALSTILGVVVLSASESYIFRTFCKITSLVIVFGLLHGIAFIPVFLTFLGICIK</sequence>
<feature type="domain" description="SSD" evidence="11">
    <location>
        <begin position="265"/>
        <end position="422"/>
    </location>
</feature>
<evidence type="ECO:0000256" key="10">
    <source>
        <dbReference type="SAM" id="Phobius"/>
    </source>
</evidence>
<dbReference type="CTD" id="100331480"/>
<feature type="transmembrane region" description="Helical" evidence="10">
    <location>
        <begin position="813"/>
        <end position="838"/>
    </location>
</feature>
<feature type="domain" description="SSD" evidence="11">
    <location>
        <begin position="744"/>
        <end position="835"/>
    </location>
</feature>
<organism evidence="12 13">
    <name type="scientific">Chanos chanos</name>
    <name type="common">Milkfish</name>
    <name type="synonym">Mugil chanos</name>
    <dbReference type="NCBI Taxonomy" id="29144"/>
    <lineage>
        <taxon>Eukaryota</taxon>
        <taxon>Metazoa</taxon>
        <taxon>Chordata</taxon>
        <taxon>Craniata</taxon>
        <taxon>Vertebrata</taxon>
        <taxon>Euteleostomi</taxon>
        <taxon>Actinopterygii</taxon>
        <taxon>Neopterygii</taxon>
        <taxon>Teleostei</taxon>
        <taxon>Ostariophysi</taxon>
        <taxon>Gonorynchiformes</taxon>
        <taxon>Chanidae</taxon>
        <taxon>Chanos</taxon>
    </lineage>
</organism>
<accession>A0A6J2VFM4</accession>
<dbReference type="InterPro" id="IPR003392">
    <property type="entry name" value="PTHD_SSD"/>
</dbReference>
<keyword evidence="3 10" id="KW-0812">Transmembrane</keyword>
<dbReference type="PROSITE" id="PS50156">
    <property type="entry name" value="SSD"/>
    <property type="match status" value="2"/>
</dbReference>
<dbReference type="InterPro" id="IPR051697">
    <property type="entry name" value="Patched_domain-protein"/>
</dbReference>
<dbReference type="RefSeq" id="XP_030630613.1">
    <property type="nucleotide sequence ID" value="XM_030774753.1"/>
</dbReference>
<proteinExistence type="inferred from homology"/>
<evidence type="ECO:0000259" key="11">
    <source>
        <dbReference type="PROSITE" id="PS50156"/>
    </source>
</evidence>
<protein>
    <recommendedName>
        <fullName evidence="9">Patched domain-containing protein 3</fullName>
    </recommendedName>
</protein>
<dbReference type="SUPFAM" id="SSF82866">
    <property type="entry name" value="Multidrug efflux transporter AcrB transmembrane domain"/>
    <property type="match status" value="2"/>
</dbReference>
<keyword evidence="6" id="KW-0325">Glycoprotein</keyword>
<reference evidence="13" key="1">
    <citation type="submission" date="2025-08" db="UniProtKB">
        <authorList>
            <consortium name="RefSeq"/>
        </authorList>
    </citation>
    <scope>IDENTIFICATION</scope>
</reference>
<evidence type="ECO:0000256" key="3">
    <source>
        <dbReference type="ARBA" id="ARBA00022692"/>
    </source>
</evidence>
<comment type="function">
    <text evidence="7">May play a role in sperm development or sperm function. However, does not appear to have an essential role in spermatogenesis or male fertility.</text>
</comment>
<dbReference type="GO" id="GO:0097225">
    <property type="term" value="C:sperm midpiece"/>
    <property type="evidence" value="ECO:0007669"/>
    <property type="project" value="UniProtKB-ARBA"/>
</dbReference>
<dbReference type="Proteomes" id="UP000504632">
    <property type="component" value="Chromosome 5"/>
</dbReference>
<dbReference type="FunFam" id="1.20.1640.10:FF:000013">
    <property type="entry name" value="PaTched Related family"/>
    <property type="match status" value="1"/>
</dbReference>
<evidence type="ECO:0000313" key="13">
    <source>
        <dbReference type="RefSeq" id="XP_030630613.1"/>
    </source>
</evidence>